<evidence type="ECO:0000313" key="4">
    <source>
        <dbReference type="Proteomes" id="UP000187406"/>
    </source>
</evidence>
<dbReference type="GO" id="GO:0003729">
    <property type="term" value="F:mRNA binding"/>
    <property type="evidence" value="ECO:0007669"/>
    <property type="project" value="UniProtKB-ARBA"/>
</dbReference>
<dbReference type="Pfam" id="PF13041">
    <property type="entry name" value="PPR_2"/>
    <property type="match status" value="3"/>
</dbReference>
<dbReference type="GO" id="GO:0009451">
    <property type="term" value="P:RNA modification"/>
    <property type="evidence" value="ECO:0007669"/>
    <property type="project" value="InterPro"/>
</dbReference>
<dbReference type="InterPro" id="IPR046848">
    <property type="entry name" value="E_motif"/>
</dbReference>
<feature type="repeat" description="PPR" evidence="2">
    <location>
        <begin position="234"/>
        <end position="268"/>
    </location>
</feature>
<dbReference type="FunFam" id="1.25.40.10:FF:000073">
    <property type="entry name" value="Pentatricopeptide repeat-containing protein chloroplastic"/>
    <property type="match status" value="1"/>
</dbReference>
<dbReference type="FunFam" id="1.25.40.10:FF:000393">
    <property type="entry name" value="Pentatricopeptide repeat-containing protein At1g20230"/>
    <property type="match status" value="1"/>
</dbReference>
<feature type="repeat" description="PPR" evidence="2">
    <location>
        <begin position="97"/>
        <end position="131"/>
    </location>
</feature>
<feature type="non-terminal residue" evidence="3">
    <location>
        <position position="500"/>
    </location>
</feature>
<dbReference type="NCBIfam" id="TIGR00756">
    <property type="entry name" value="PPR"/>
    <property type="match status" value="5"/>
</dbReference>
<name>A0A1Q3CSD6_CEPFO</name>
<feature type="repeat" description="PPR" evidence="2">
    <location>
        <begin position="335"/>
        <end position="369"/>
    </location>
</feature>
<dbReference type="Pfam" id="PF01535">
    <property type="entry name" value="PPR"/>
    <property type="match status" value="3"/>
</dbReference>
<keyword evidence="1" id="KW-0677">Repeat</keyword>
<reference evidence="4" key="1">
    <citation type="submission" date="2016-04" db="EMBL/GenBank/DDBJ databases">
        <title>Cephalotus genome sequencing.</title>
        <authorList>
            <person name="Fukushima K."/>
            <person name="Hasebe M."/>
            <person name="Fang X."/>
        </authorList>
    </citation>
    <scope>NUCLEOTIDE SEQUENCE [LARGE SCALE GENOMIC DNA]</scope>
    <source>
        <strain evidence="4">cv. St1</strain>
    </source>
</reference>
<sequence>VKELISQGLYEQTLELYKQEIHPCSSLLRAHSTLLPSLIKACSSSNSPHLGLQLHSMAVKTGSDSDTVVSNSLISLYAKFSFIQLASELFDTMPHRDTVSWNSIINCYLHNGCSLKALQLFKQMYTFGFVKNEVSWTAMISGCNANHNYEMAINCFRAMQRKGVEPNRVTLLAVLPAFAKLVQIKHGKEIHGYAIRREFDSDHHLSSALINVYCKCKEALHTAKHIFERSKVKDVVIWSSIIGSYSQRGDIIEAIKLFRRMRVEGVKPNSVTFLVLISACTLLTSLSHGCGVHGYILKLGINFDIFIGNALINMYTKCGCLMASQQLFNEMPVKDSVSWSSLISACGLHGRGEEAVRLFHKMRERGTEPDAITFLAVLSACNHAGLVEEGKRIFNHAMKANKVSLTVEHYASVIDLLGRSGRVEDACSVVSRMPMKPSAKIFSSLVSSCKIHGRLEVAESLANILIGSEPQNPANHTLLSMVFAEANNWVNVEEVRRAMK</sequence>
<dbReference type="PROSITE" id="PS51375">
    <property type="entry name" value="PPR"/>
    <property type="match status" value="4"/>
</dbReference>
<gene>
    <name evidence="3" type="ORF">CFOL_v3_26598</name>
</gene>
<keyword evidence="4" id="KW-1185">Reference proteome</keyword>
<dbReference type="FunFam" id="1.25.40.10:FF:000090">
    <property type="entry name" value="Pentatricopeptide repeat-containing protein, chloroplastic"/>
    <property type="match status" value="1"/>
</dbReference>
<evidence type="ECO:0000256" key="2">
    <source>
        <dbReference type="PROSITE-ProRule" id="PRU00708"/>
    </source>
</evidence>
<evidence type="ECO:0000256" key="1">
    <source>
        <dbReference type="ARBA" id="ARBA00022737"/>
    </source>
</evidence>
<accession>A0A1Q3CSD6</accession>
<protein>
    <submittedName>
        <fullName evidence="3">PPR domain-containing protein/PPR_2 domain-containing protein/PPR_3 domain-containing protein</fullName>
    </submittedName>
</protein>
<dbReference type="Gene3D" id="1.25.40.10">
    <property type="entry name" value="Tetratricopeptide repeat domain"/>
    <property type="match status" value="4"/>
</dbReference>
<proteinExistence type="predicted"/>
<dbReference type="InterPro" id="IPR002885">
    <property type="entry name" value="PPR_rpt"/>
</dbReference>
<dbReference type="PANTHER" id="PTHR47926">
    <property type="entry name" value="PENTATRICOPEPTIDE REPEAT-CONTAINING PROTEIN"/>
    <property type="match status" value="1"/>
</dbReference>
<dbReference type="OrthoDB" id="1871818at2759"/>
<dbReference type="Pfam" id="PF20431">
    <property type="entry name" value="E_motif"/>
    <property type="match status" value="1"/>
</dbReference>
<organism evidence="3 4">
    <name type="scientific">Cephalotus follicularis</name>
    <name type="common">Albany pitcher plant</name>
    <dbReference type="NCBI Taxonomy" id="3775"/>
    <lineage>
        <taxon>Eukaryota</taxon>
        <taxon>Viridiplantae</taxon>
        <taxon>Streptophyta</taxon>
        <taxon>Embryophyta</taxon>
        <taxon>Tracheophyta</taxon>
        <taxon>Spermatophyta</taxon>
        <taxon>Magnoliopsida</taxon>
        <taxon>eudicotyledons</taxon>
        <taxon>Gunneridae</taxon>
        <taxon>Pentapetalae</taxon>
        <taxon>rosids</taxon>
        <taxon>fabids</taxon>
        <taxon>Oxalidales</taxon>
        <taxon>Cephalotaceae</taxon>
        <taxon>Cephalotus</taxon>
    </lineage>
</organism>
<evidence type="ECO:0000313" key="3">
    <source>
        <dbReference type="EMBL" id="GAV83147.1"/>
    </source>
</evidence>
<dbReference type="InterPro" id="IPR011990">
    <property type="entry name" value="TPR-like_helical_dom_sf"/>
</dbReference>
<feature type="non-terminal residue" evidence="3">
    <location>
        <position position="1"/>
    </location>
</feature>
<dbReference type="InterPro" id="IPR046960">
    <property type="entry name" value="PPR_At4g14850-like_plant"/>
</dbReference>
<dbReference type="AlphaFoldDB" id="A0A1Q3CSD6"/>
<dbReference type="EMBL" id="BDDD01002801">
    <property type="protein sequence ID" value="GAV83147.1"/>
    <property type="molecule type" value="Genomic_DNA"/>
</dbReference>
<dbReference type="Proteomes" id="UP000187406">
    <property type="component" value="Unassembled WGS sequence"/>
</dbReference>
<feature type="repeat" description="PPR" evidence="2">
    <location>
        <begin position="132"/>
        <end position="166"/>
    </location>
</feature>
<comment type="caution">
    <text evidence="3">The sequence shown here is derived from an EMBL/GenBank/DDBJ whole genome shotgun (WGS) entry which is preliminary data.</text>
</comment>
<dbReference type="FunCoup" id="A0A1Q3CSD6">
    <property type="interactions" value="114"/>
</dbReference>
<dbReference type="InParanoid" id="A0A1Q3CSD6"/>